<dbReference type="Gene3D" id="1.10.10.10">
    <property type="entry name" value="Winged helix-like DNA-binding domain superfamily/Winged helix DNA-binding domain"/>
    <property type="match status" value="1"/>
</dbReference>
<protein>
    <submittedName>
        <fullName evidence="5">GntR family transcriptional regulator</fullName>
    </submittedName>
</protein>
<dbReference type="InterPro" id="IPR000524">
    <property type="entry name" value="Tscrpt_reg_HTH_GntR"/>
</dbReference>
<comment type="caution">
    <text evidence="5">The sequence shown here is derived from an EMBL/GenBank/DDBJ whole genome shotgun (WGS) entry which is preliminary data.</text>
</comment>
<accession>A0ABQ5SSL6</accession>
<dbReference type="PANTHER" id="PTHR43537">
    <property type="entry name" value="TRANSCRIPTIONAL REGULATOR, GNTR FAMILY"/>
    <property type="match status" value="1"/>
</dbReference>
<evidence type="ECO:0000259" key="4">
    <source>
        <dbReference type="PROSITE" id="PS50949"/>
    </source>
</evidence>
<sequence length="217" mass="23344">MPVSPTQVTQNDVAEAIRRDILEGELVAGQRLVEAELSEALGASRGAVRGALIDLTHEGLVERIANRGARVRVVSVEEALEIIEVRAAVEALCAAKAAERITDAEIAELRELGEAMSAAVSSGDVGTYSRLNTRLDERYVAISGQKVAAETLARLQGRSVRHQYRLAYRPGRSQVSLPQHLAIIDALAQRDPAAADKAVRDHLASVREAVREVAASR</sequence>
<dbReference type="RefSeq" id="WP_229788066.1">
    <property type="nucleotide sequence ID" value="NZ_BMRK01000025.1"/>
</dbReference>
<dbReference type="PROSITE" id="PS50949">
    <property type="entry name" value="HTH_GNTR"/>
    <property type="match status" value="1"/>
</dbReference>
<dbReference type="InterPro" id="IPR008920">
    <property type="entry name" value="TF_FadR/GntR_C"/>
</dbReference>
<feature type="domain" description="HTH gntR-type" evidence="4">
    <location>
        <begin position="7"/>
        <end position="74"/>
    </location>
</feature>
<name>A0ABQ5SSL6_9ACTN</name>
<keyword evidence="6" id="KW-1185">Reference proteome</keyword>
<reference evidence="5" key="1">
    <citation type="journal article" date="2014" name="Int. J. Syst. Evol. Microbiol.">
        <title>Complete genome of a new Firmicutes species belonging to the dominant human colonic microbiota ('Ruminococcus bicirculans') reveals two chromosomes and a selective capacity to utilize plant glucans.</title>
        <authorList>
            <consortium name="NISC Comparative Sequencing Program"/>
            <person name="Wegmann U."/>
            <person name="Louis P."/>
            <person name="Goesmann A."/>
            <person name="Henrissat B."/>
            <person name="Duncan S.H."/>
            <person name="Flint H.J."/>
        </authorList>
    </citation>
    <scope>NUCLEOTIDE SEQUENCE</scope>
    <source>
        <strain evidence="5">VKM Ac-1246</strain>
    </source>
</reference>
<dbReference type="SMART" id="SM00895">
    <property type="entry name" value="FCD"/>
    <property type="match status" value="1"/>
</dbReference>
<evidence type="ECO:0000313" key="5">
    <source>
        <dbReference type="EMBL" id="GLJ66799.1"/>
    </source>
</evidence>
<reference evidence="5" key="2">
    <citation type="submission" date="2023-01" db="EMBL/GenBank/DDBJ databases">
        <authorList>
            <person name="Sun Q."/>
            <person name="Evtushenko L."/>
        </authorList>
    </citation>
    <scope>NUCLEOTIDE SEQUENCE</scope>
    <source>
        <strain evidence="5">VKM Ac-1246</strain>
    </source>
</reference>
<keyword evidence="3" id="KW-0804">Transcription</keyword>
<dbReference type="Gene3D" id="1.20.120.530">
    <property type="entry name" value="GntR ligand-binding domain-like"/>
    <property type="match status" value="1"/>
</dbReference>
<proteinExistence type="predicted"/>
<dbReference type="Pfam" id="PF07729">
    <property type="entry name" value="FCD"/>
    <property type="match status" value="1"/>
</dbReference>
<dbReference type="SMART" id="SM00345">
    <property type="entry name" value="HTH_GNTR"/>
    <property type="match status" value="1"/>
</dbReference>
<evidence type="ECO:0000256" key="2">
    <source>
        <dbReference type="ARBA" id="ARBA00023125"/>
    </source>
</evidence>
<dbReference type="SUPFAM" id="SSF48008">
    <property type="entry name" value="GntR ligand-binding domain-like"/>
    <property type="match status" value="1"/>
</dbReference>
<dbReference type="InterPro" id="IPR011711">
    <property type="entry name" value="GntR_C"/>
</dbReference>
<dbReference type="PANTHER" id="PTHR43537:SF24">
    <property type="entry name" value="GLUCONATE OPERON TRANSCRIPTIONAL REPRESSOR"/>
    <property type="match status" value="1"/>
</dbReference>
<evidence type="ECO:0000256" key="3">
    <source>
        <dbReference type="ARBA" id="ARBA00023163"/>
    </source>
</evidence>
<evidence type="ECO:0000313" key="6">
    <source>
        <dbReference type="Proteomes" id="UP001142292"/>
    </source>
</evidence>
<dbReference type="CDD" id="cd07377">
    <property type="entry name" value="WHTH_GntR"/>
    <property type="match status" value="1"/>
</dbReference>
<dbReference type="SUPFAM" id="SSF46785">
    <property type="entry name" value="Winged helix' DNA-binding domain"/>
    <property type="match status" value="1"/>
</dbReference>
<dbReference type="Proteomes" id="UP001142292">
    <property type="component" value="Unassembled WGS sequence"/>
</dbReference>
<evidence type="ECO:0000256" key="1">
    <source>
        <dbReference type="ARBA" id="ARBA00023015"/>
    </source>
</evidence>
<gene>
    <name evidence="5" type="ORF">GCM10017579_08350</name>
</gene>
<dbReference type="InterPro" id="IPR036390">
    <property type="entry name" value="WH_DNA-bd_sf"/>
</dbReference>
<keyword evidence="1" id="KW-0805">Transcription regulation</keyword>
<dbReference type="InterPro" id="IPR036388">
    <property type="entry name" value="WH-like_DNA-bd_sf"/>
</dbReference>
<keyword evidence="2" id="KW-0238">DNA-binding</keyword>
<organism evidence="5 6">
    <name type="scientific">Nocardioides luteus</name>
    <dbReference type="NCBI Taxonomy" id="1844"/>
    <lineage>
        <taxon>Bacteria</taxon>
        <taxon>Bacillati</taxon>
        <taxon>Actinomycetota</taxon>
        <taxon>Actinomycetes</taxon>
        <taxon>Propionibacteriales</taxon>
        <taxon>Nocardioidaceae</taxon>
        <taxon>Nocardioides</taxon>
    </lineage>
</organism>
<dbReference type="EMBL" id="BSEL01000002">
    <property type="protein sequence ID" value="GLJ66799.1"/>
    <property type="molecule type" value="Genomic_DNA"/>
</dbReference>
<dbReference type="Pfam" id="PF00392">
    <property type="entry name" value="GntR"/>
    <property type="match status" value="1"/>
</dbReference>